<dbReference type="Pfam" id="PF07730">
    <property type="entry name" value="HisKA_3"/>
    <property type="match status" value="1"/>
</dbReference>
<keyword evidence="6" id="KW-0418">Kinase</keyword>
<dbReference type="InterPro" id="IPR025828">
    <property type="entry name" value="Put_sensor_dom"/>
</dbReference>
<accession>A0ABN2W8C8</accession>
<dbReference type="EMBL" id="BAAANS010000003">
    <property type="protein sequence ID" value="GAA2086314.1"/>
    <property type="molecule type" value="Genomic_DNA"/>
</dbReference>
<comment type="caution">
    <text evidence="11">The sequence shown here is derived from an EMBL/GenBank/DDBJ whole genome shotgun (WGS) entry which is preliminary data.</text>
</comment>
<evidence type="ECO:0000256" key="3">
    <source>
        <dbReference type="ARBA" id="ARBA00022553"/>
    </source>
</evidence>
<reference evidence="11 12" key="1">
    <citation type="journal article" date="2019" name="Int. J. Syst. Evol. Microbiol.">
        <title>The Global Catalogue of Microorganisms (GCM) 10K type strain sequencing project: providing services to taxonomists for standard genome sequencing and annotation.</title>
        <authorList>
            <consortium name="The Broad Institute Genomics Platform"/>
            <consortium name="The Broad Institute Genome Sequencing Center for Infectious Disease"/>
            <person name="Wu L."/>
            <person name="Ma J."/>
        </authorList>
    </citation>
    <scope>NUCLEOTIDE SEQUENCE [LARGE SCALE GENOMIC DNA]</scope>
    <source>
        <strain evidence="11 12">JCM 14559</strain>
    </source>
</reference>
<dbReference type="InterPro" id="IPR011712">
    <property type="entry name" value="Sig_transdc_His_kin_sub3_dim/P"/>
</dbReference>
<keyword evidence="5" id="KW-0547">Nucleotide-binding</keyword>
<dbReference type="Pfam" id="PF13796">
    <property type="entry name" value="Sensor"/>
    <property type="match status" value="1"/>
</dbReference>
<proteinExistence type="predicted"/>
<dbReference type="Proteomes" id="UP001500897">
    <property type="component" value="Unassembled WGS sequence"/>
</dbReference>
<keyword evidence="8" id="KW-0902">Two-component regulatory system</keyword>
<dbReference type="InterPro" id="IPR036890">
    <property type="entry name" value="HATPase_C_sf"/>
</dbReference>
<feature type="domain" description="Histidine kinase/HSP90-like ATPase" evidence="10">
    <location>
        <begin position="333"/>
        <end position="423"/>
    </location>
</feature>
<keyword evidence="3" id="KW-0597">Phosphoprotein</keyword>
<evidence type="ECO:0000256" key="8">
    <source>
        <dbReference type="ARBA" id="ARBA00023012"/>
    </source>
</evidence>
<organism evidence="11 12">
    <name type="scientific">Kitasatospora saccharophila</name>
    <dbReference type="NCBI Taxonomy" id="407973"/>
    <lineage>
        <taxon>Bacteria</taxon>
        <taxon>Bacillati</taxon>
        <taxon>Actinomycetota</taxon>
        <taxon>Actinomycetes</taxon>
        <taxon>Kitasatosporales</taxon>
        <taxon>Streptomycetaceae</taxon>
        <taxon>Kitasatospora</taxon>
    </lineage>
</organism>
<evidence type="ECO:0000256" key="9">
    <source>
        <dbReference type="SAM" id="Phobius"/>
    </source>
</evidence>
<feature type="transmembrane region" description="Helical" evidence="9">
    <location>
        <begin position="120"/>
        <end position="150"/>
    </location>
</feature>
<evidence type="ECO:0000256" key="5">
    <source>
        <dbReference type="ARBA" id="ARBA00022741"/>
    </source>
</evidence>
<feature type="transmembrane region" description="Helical" evidence="9">
    <location>
        <begin position="52"/>
        <end position="71"/>
    </location>
</feature>
<evidence type="ECO:0000256" key="6">
    <source>
        <dbReference type="ARBA" id="ARBA00022777"/>
    </source>
</evidence>
<keyword evidence="9" id="KW-1133">Transmembrane helix</keyword>
<evidence type="ECO:0000256" key="4">
    <source>
        <dbReference type="ARBA" id="ARBA00022679"/>
    </source>
</evidence>
<keyword evidence="9" id="KW-0472">Membrane</keyword>
<dbReference type="InterPro" id="IPR050482">
    <property type="entry name" value="Sensor_HK_TwoCompSys"/>
</dbReference>
<protein>
    <recommendedName>
        <fullName evidence="2">histidine kinase</fullName>
        <ecNumber evidence="2">2.7.13.3</ecNumber>
    </recommendedName>
</protein>
<dbReference type="RefSeq" id="WP_344550368.1">
    <property type="nucleotide sequence ID" value="NZ_BAAANS010000003.1"/>
</dbReference>
<dbReference type="PANTHER" id="PTHR24421:SF10">
    <property type="entry name" value="NITRATE_NITRITE SENSOR PROTEIN NARQ"/>
    <property type="match status" value="1"/>
</dbReference>
<evidence type="ECO:0000256" key="1">
    <source>
        <dbReference type="ARBA" id="ARBA00000085"/>
    </source>
</evidence>
<feature type="transmembrane region" description="Helical" evidence="9">
    <location>
        <begin position="170"/>
        <end position="190"/>
    </location>
</feature>
<keyword evidence="7" id="KW-0067">ATP-binding</keyword>
<dbReference type="CDD" id="cd16917">
    <property type="entry name" value="HATPase_UhpB-NarQ-NarX-like"/>
    <property type="match status" value="1"/>
</dbReference>
<dbReference type="SUPFAM" id="SSF55874">
    <property type="entry name" value="ATPase domain of HSP90 chaperone/DNA topoisomerase II/histidine kinase"/>
    <property type="match status" value="1"/>
</dbReference>
<dbReference type="EC" id="2.7.13.3" evidence="2"/>
<gene>
    <name evidence="11" type="ORF">GCM10009759_06950</name>
</gene>
<sequence>MIRPGLRRPVLRARRLRRDAGFLAVGVLPHLALVPVWSWAATFTARTGRWGPALLVAALLIVLGAPLLTAVQRVRHRVLLGVDVAPAAPAPAPWSWAGAARRLPHRLAAAQTWRRVGYHLLLGPLLAAAELLVLAAAAAGLAGATAYGWAWAVPAPNHQSWLGYAANLPYYTLAGLLLLAVLPWLTGAVARGESRAAAALLGPSRSQRLQRLQQRVEHLAESRTGLIEVVDAERRRIERDLHDGTQQRLVSLAVNLGLVLATTPDLPDGARAAVAEAHLEAKQAIAELNDLVRGLHPAVLEDRGLDAALSGLAARLPLPVRLRVDLDERVPPGVESVAYFVVSEALANVIKHAGATRTEVTVSRLGSVLRVNVTDDGLGGADPATGTGLSGLAKRVGSVDGAFRVSSPVGGPTTVTAELPCAR</sequence>
<dbReference type="Gene3D" id="1.20.5.1930">
    <property type="match status" value="1"/>
</dbReference>
<evidence type="ECO:0000256" key="2">
    <source>
        <dbReference type="ARBA" id="ARBA00012438"/>
    </source>
</evidence>
<feature type="transmembrane region" description="Helical" evidence="9">
    <location>
        <begin position="20"/>
        <end position="40"/>
    </location>
</feature>
<comment type="catalytic activity">
    <reaction evidence="1">
        <text>ATP + protein L-histidine = ADP + protein N-phospho-L-histidine.</text>
        <dbReference type="EC" id="2.7.13.3"/>
    </reaction>
</comment>
<dbReference type="Gene3D" id="3.30.565.10">
    <property type="entry name" value="Histidine kinase-like ATPase, C-terminal domain"/>
    <property type="match status" value="1"/>
</dbReference>
<evidence type="ECO:0000313" key="11">
    <source>
        <dbReference type="EMBL" id="GAA2086314.1"/>
    </source>
</evidence>
<keyword evidence="4" id="KW-0808">Transferase</keyword>
<evidence type="ECO:0000256" key="7">
    <source>
        <dbReference type="ARBA" id="ARBA00022840"/>
    </source>
</evidence>
<dbReference type="InterPro" id="IPR003594">
    <property type="entry name" value="HATPase_dom"/>
</dbReference>
<name>A0ABN2W8C8_9ACTN</name>
<dbReference type="PANTHER" id="PTHR24421">
    <property type="entry name" value="NITRATE/NITRITE SENSOR PROTEIN NARX-RELATED"/>
    <property type="match status" value="1"/>
</dbReference>
<dbReference type="Pfam" id="PF02518">
    <property type="entry name" value="HATPase_c"/>
    <property type="match status" value="1"/>
</dbReference>
<dbReference type="SMART" id="SM00387">
    <property type="entry name" value="HATPase_c"/>
    <property type="match status" value="1"/>
</dbReference>
<keyword evidence="9" id="KW-0812">Transmembrane</keyword>
<keyword evidence="12" id="KW-1185">Reference proteome</keyword>
<evidence type="ECO:0000259" key="10">
    <source>
        <dbReference type="SMART" id="SM00387"/>
    </source>
</evidence>
<evidence type="ECO:0000313" key="12">
    <source>
        <dbReference type="Proteomes" id="UP001500897"/>
    </source>
</evidence>